<accession>A0A0M3HQR3</accession>
<feature type="domain" description="Chondroitin proteoglycan 4" evidence="2">
    <location>
        <begin position="59"/>
        <end position="153"/>
    </location>
</feature>
<dbReference type="WBParaSite" id="ALUE_0000448801-mRNA-1">
    <property type="protein sequence ID" value="ALUE_0000448801-mRNA-1"/>
    <property type="gene ID" value="ALUE_0000448801"/>
</dbReference>
<sequence length="193" mass="21033">MSTATITLFCVLAILSKSTALPTHPNDVHSSDSTLDSLLGSFRDGFNLSSILAAFEPSECARECLTSVKGNVNDVFYGSDRFLVESARRMCSELDSIKSCFATKRSCEGGFLDITMIALNQVCNGHKDALVSFIPCVRNQALRIQSICESQCKLGATLIRAASLNAKDEDLINFIDERGKKIMSVPNLHTLCK</sequence>
<keyword evidence="3" id="KW-1185">Reference proteome</keyword>
<name>A0A0M3HQR3_ASCLU</name>
<organism evidence="3 4">
    <name type="scientific">Ascaris lumbricoides</name>
    <name type="common">Giant roundworm</name>
    <dbReference type="NCBI Taxonomy" id="6252"/>
    <lineage>
        <taxon>Eukaryota</taxon>
        <taxon>Metazoa</taxon>
        <taxon>Ecdysozoa</taxon>
        <taxon>Nematoda</taxon>
        <taxon>Chromadorea</taxon>
        <taxon>Rhabditida</taxon>
        <taxon>Spirurina</taxon>
        <taxon>Ascaridomorpha</taxon>
        <taxon>Ascaridoidea</taxon>
        <taxon>Ascarididae</taxon>
        <taxon>Ascaris</taxon>
    </lineage>
</organism>
<dbReference type="InterPro" id="IPR029153">
    <property type="entry name" value="CPG4"/>
</dbReference>
<dbReference type="Proteomes" id="UP000036681">
    <property type="component" value="Unplaced"/>
</dbReference>
<protein>
    <submittedName>
        <fullName evidence="4">CPG4 domain-containing protein</fullName>
    </submittedName>
</protein>
<keyword evidence="1" id="KW-0732">Signal</keyword>
<evidence type="ECO:0000256" key="1">
    <source>
        <dbReference type="SAM" id="SignalP"/>
    </source>
</evidence>
<feature type="chain" id="PRO_5005656511" evidence="1">
    <location>
        <begin position="21"/>
        <end position="193"/>
    </location>
</feature>
<proteinExistence type="predicted"/>
<evidence type="ECO:0000313" key="3">
    <source>
        <dbReference type="Proteomes" id="UP000036681"/>
    </source>
</evidence>
<evidence type="ECO:0000313" key="4">
    <source>
        <dbReference type="WBParaSite" id="ALUE_0000448801-mRNA-1"/>
    </source>
</evidence>
<feature type="signal peptide" evidence="1">
    <location>
        <begin position="1"/>
        <end position="20"/>
    </location>
</feature>
<dbReference type="Pfam" id="PF15481">
    <property type="entry name" value="CPG4"/>
    <property type="match status" value="1"/>
</dbReference>
<dbReference type="AlphaFoldDB" id="A0A0M3HQR3"/>
<reference evidence="4" key="1">
    <citation type="submission" date="2017-02" db="UniProtKB">
        <authorList>
            <consortium name="WormBaseParasite"/>
        </authorList>
    </citation>
    <scope>IDENTIFICATION</scope>
</reference>
<evidence type="ECO:0000259" key="2">
    <source>
        <dbReference type="Pfam" id="PF15481"/>
    </source>
</evidence>